<reference evidence="1" key="1">
    <citation type="submission" date="2014-09" db="EMBL/GenBank/DDBJ databases">
        <authorList>
            <person name="Magalhaes I.L.F."/>
            <person name="Oliveira U."/>
            <person name="Santos F.R."/>
            <person name="Vidigal T.H.D.A."/>
            <person name="Brescovit A.D."/>
            <person name="Santos A.J."/>
        </authorList>
    </citation>
    <scope>NUCLEOTIDE SEQUENCE</scope>
    <source>
        <tissue evidence="1">Shoot tissue taken approximately 20 cm above the soil surface</tissue>
    </source>
</reference>
<dbReference type="AlphaFoldDB" id="A0A0A9FB10"/>
<proteinExistence type="predicted"/>
<name>A0A0A9FB10_ARUDO</name>
<sequence>MAADMRMNTSVQNRSTILQSRSMVPSEFVVFFIYRQLVDPAQHCRLGWSETAYRDDTILISLKFLLCVTKAVTLFHFGL</sequence>
<accession>A0A0A9FB10</accession>
<protein>
    <submittedName>
        <fullName evidence="1">Uncharacterized protein</fullName>
    </submittedName>
</protein>
<organism evidence="1">
    <name type="scientific">Arundo donax</name>
    <name type="common">Giant reed</name>
    <name type="synonym">Donax arundinaceus</name>
    <dbReference type="NCBI Taxonomy" id="35708"/>
    <lineage>
        <taxon>Eukaryota</taxon>
        <taxon>Viridiplantae</taxon>
        <taxon>Streptophyta</taxon>
        <taxon>Embryophyta</taxon>
        <taxon>Tracheophyta</taxon>
        <taxon>Spermatophyta</taxon>
        <taxon>Magnoliopsida</taxon>
        <taxon>Liliopsida</taxon>
        <taxon>Poales</taxon>
        <taxon>Poaceae</taxon>
        <taxon>PACMAD clade</taxon>
        <taxon>Arundinoideae</taxon>
        <taxon>Arundineae</taxon>
        <taxon>Arundo</taxon>
    </lineage>
</organism>
<reference evidence="1" key="2">
    <citation type="journal article" date="2015" name="Data Brief">
        <title>Shoot transcriptome of the giant reed, Arundo donax.</title>
        <authorList>
            <person name="Barrero R.A."/>
            <person name="Guerrero F.D."/>
            <person name="Moolhuijzen P."/>
            <person name="Goolsby J.A."/>
            <person name="Tidwell J."/>
            <person name="Bellgard S.E."/>
            <person name="Bellgard M.I."/>
        </authorList>
    </citation>
    <scope>NUCLEOTIDE SEQUENCE</scope>
    <source>
        <tissue evidence="1">Shoot tissue taken approximately 20 cm above the soil surface</tissue>
    </source>
</reference>
<dbReference type="EMBL" id="GBRH01187691">
    <property type="protein sequence ID" value="JAE10205.1"/>
    <property type="molecule type" value="Transcribed_RNA"/>
</dbReference>
<evidence type="ECO:0000313" key="1">
    <source>
        <dbReference type="EMBL" id="JAE10205.1"/>
    </source>
</evidence>